<name>A0AAU6W1I2_9VIRU</name>
<dbReference type="EMBL" id="PP179325">
    <property type="protein sequence ID" value="XAI70541.1"/>
    <property type="molecule type" value="Genomic_DNA"/>
</dbReference>
<protein>
    <submittedName>
        <fullName evidence="1">Uncharacterized protein</fullName>
    </submittedName>
</protein>
<proteinExistence type="predicted"/>
<accession>A0AAU6W1I2</accession>
<evidence type="ECO:0000313" key="1">
    <source>
        <dbReference type="EMBL" id="XAI70541.1"/>
    </source>
</evidence>
<sequence length="147" mass="16207">MTPEQKALAADLEARTAEFIRAGGTITKLSWAGVPIHLDPDLQPNEIKAYSAYGRNYPAKADGDAPPQPAHVVQFERKWVPPALPVQAAPAQSVGDLCKYFEVPTHALAENIADLRVQKVAALVDQLRQIRREARYWISVVNRLEAA</sequence>
<reference evidence="1" key="1">
    <citation type="journal article" date="2024" name="J. Gen. Virol.">
        <title>Novel phages of Pseudomonas syringae unveil numerous potential auxiliary metabolic genes.</title>
        <authorList>
            <person name="Feltin C."/>
            <person name="Garneau J.R."/>
            <person name="Morris C.E."/>
            <person name="Berard A."/>
            <person name="Torres-Barcelo C."/>
        </authorList>
    </citation>
    <scope>NUCLEOTIDE SEQUENCE</scope>
</reference>
<organism evidence="1">
    <name type="scientific">Pseudomonas phage Touem01</name>
    <dbReference type="NCBI Taxonomy" id="3138548"/>
    <lineage>
        <taxon>Viruses</taxon>
    </lineage>
</organism>
<gene>
    <name evidence="1" type="ORF">Touem01_00012</name>
</gene>